<accession>B1I321</accession>
<reference evidence="2 3" key="2">
    <citation type="journal article" date="2008" name="Science">
        <title>Environmental genomics reveals a single-species ecosystem deep within Earth.</title>
        <authorList>
            <person name="Chivian D."/>
            <person name="Brodie E.L."/>
            <person name="Alm E.J."/>
            <person name="Culley D.E."/>
            <person name="Dehal P.S."/>
            <person name="Desantis T.Z."/>
            <person name="Gihring T.M."/>
            <person name="Lapidus A."/>
            <person name="Lin L.H."/>
            <person name="Lowry S.R."/>
            <person name="Moser D.P."/>
            <person name="Richardson P.M."/>
            <person name="Southam G."/>
            <person name="Wanger G."/>
            <person name="Pratt L.M."/>
            <person name="Andersen G.L."/>
            <person name="Hazen T.C."/>
            <person name="Brockman F.J."/>
            <person name="Arkin A.P."/>
            <person name="Onstott T.C."/>
        </authorList>
    </citation>
    <scope>NUCLEOTIDE SEQUENCE [LARGE SCALE GENOMIC DNA]</scope>
    <source>
        <strain evidence="2 3">MP104C</strain>
    </source>
</reference>
<dbReference type="GO" id="GO:0009898">
    <property type="term" value="C:cytoplasmic side of plasma membrane"/>
    <property type="evidence" value="ECO:0007669"/>
    <property type="project" value="TreeGrafter"/>
</dbReference>
<dbReference type="KEGG" id="dau:Daud_0874"/>
<dbReference type="STRING" id="477974.Daud_0874"/>
<sequence length="258" mass="27552">MQIAVAGKGGVGKTTFTALVVRELVNTGNVPVLVVDADANANLAEVLGIGVEGTVADVLAELNGDRRSRLGGMSKSEYLDFRLHQVLAETPAVDLLVMGGPEGPGCYCYVNNLLRGFMERKARDYPFLLLDNEAGLEHLSRRTTREVDLLFVVSDATVRGIRSAERIHQLAESLDLGIRKTLLVVNRVRDGARAALAAPVAATGLEVAGWVPQDPAVEAWDLEGRPLVALPDDAPAVAAVRRVVRRFVLGQSDGPDLG</sequence>
<evidence type="ECO:0000259" key="1">
    <source>
        <dbReference type="Pfam" id="PF01656"/>
    </source>
</evidence>
<reference evidence="3" key="1">
    <citation type="submission" date="2007-10" db="EMBL/GenBank/DDBJ databases">
        <title>Complete sequence of chromosome of Desulforudis audaxviator MP104C.</title>
        <authorList>
            <person name="Copeland A."/>
            <person name="Lucas S."/>
            <person name="Lapidus A."/>
            <person name="Barry K."/>
            <person name="Glavina del Rio T."/>
            <person name="Dalin E."/>
            <person name="Tice H."/>
            <person name="Bruce D."/>
            <person name="Pitluck S."/>
            <person name="Lowry S.R."/>
            <person name="Larimer F."/>
            <person name="Land M.L."/>
            <person name="Hauser L."/>
            <person name="Kyrpides N."/>
            <person name="Ivanova N.N."/>
            <person name="Richardson P."/>
        </authorList>
    </citation>
    <scope>NUCLEOTIDE SEQUENCE [LARGE SCALE GENOMIC DNA]</scope>
    <source>
        <strain evidence="3">MP104C</strain>
    </source>
</reference>
<proteinExistence type="predicted"/>
<dbReference type="EMBL" id="CP000860">
    <property type="protein sequence ID" value="ACA59387.1"/>
    <property type="molecule type" value="Genomic_DNA"/>
</dbReference>
<dbReference type="eggNOG" id="COG3640">
    <property type="taxonomic scope" value="Bacteria"/>
</dbReference>
<evidence type="ECO:0000313" key="2">
    <source>
        <dbReference type="EMBL" id="ACA59387.1"/>
    </source>
</evidence>
<dbReference type="InterPro" id="IPR014433">
    <property type="entry name" value="CooC"/>
</dbReference>
<dbReference type="GO" id="GO:0016887">
    <property type="term" value="F:ATP hydrolysis activity"/>
    <property type="evidence" value="ECO:0007669"/>
    <property type="project" value="TreeGrafter"/>
</dbReference>
<dbReference type="SUPFAM" id="SSF52540">
    <property type="entry name" value="P-loop containing nucleoside triphosphate hydrolases"/>
    <property type="match status" value="1"/>
</dbReference>
<dbReference type="OrthoDB" id="9779073at2"/>
<dbReference type="GO" id="GO:0051782">
    <property type="term" value="P:negative regulation of cell division"/>
    <property type="evidence" value="ECO:0007669"/>
    <property type="project" value="TreeGrafter"/>
</dbReference>
<keyword evidence="3" id="KW-1185">Reference proteome</keyword>
<dbReference type="AlphaFoldDB" id="B1I321"/>
<dbReference type="PANTHER" id="PTHR43384:SF7">
    <property type="entry name" value="CARBON-MONOXIDE DEHYDROGENASE ACCESSORY PROTEIN"/>
    <property type="match status" value="1"/>
</dbReference>
<feature type="domain" description="CobQ/CobB/MinD/ParA nucleotide binding" evidence="1">
    <location>
        <begin position="4"/>
        <end position="227"/>
    </location>
</feature>
<organism evidence="2 3">
    <name type="scientific">Desulforudis audaxviator (strain MP104C)</name>
    <dbReference type="NCBI Taxonomy" id="477974"/>
    <lineage>
        <taxon>Bacteria</taxon>
        <taxon>Bacillati</taxon>
        <taxon>Bacillota</taxon>
        <taxon>Clostridia</taxon>
        <taxon>Thermoanaerobacterales</taxon>
        <taxon>Candidatus Desulforudaceae</taxon>
        <taxon>Candidatus Desulforudis</taxon>
    </lineage>
</organism>
<dbReference type="Gene3D" id="3.40.50.300">
    <property type="entry name" value="P-loop containing nucleotide triphosphate hydrolases"/>
    <property type="match status" value="1"/>
</dbReference>
<dbReference type="InterPro" id="IPR027417">
    <property type="entry name" value="P-loop_NTPase"/>
</dbReference>
<dbReference type="GO" id="GO:0005829">
    <property type="term" value="C:cytosol"/>
    <property type="evidence" value="ECO:0007669"/>
    <property type="project" value="TreeGrafter"/>
</dbReference>
<dbReference type="Proteomes" id="UP000008544">
    <property type="component" value="Chromosome"/>
</dbReference>
<dbReference type="RefSeq" id="WP_012301973.1">
    <property type="nucleotide sequence ID" value="NC_010424.1"/>
</dbReference>
<dbReference type="GO" id="GO:0005524">
    <property type="term" value="F:ATP binding"/>
    <property type="evidence" value="ECO:0007669"/>
    <property type="project" value="TreeGrafter"/>
</dbReference>
<dbReference type="PIRSF" id="PIRSF005647">
    <property type="entry name" value="CooC"/>
    <property type="match status" value="1"/>
</dbReference>
<gene>
    <name evidence="2" type="ordered locus">Daud_0874</name>
</gene>
<protein>
    <submittedName>
        <fullName evidence="2">Cobyrinic acid a,c-diamide synthase</fullName>
    </submittedName>
</protein>
<dbReference type="InterPro" id="IPR002586">
    <property type="entry name" value="CobQ/CobB/MinD/ParA_Nub-bd_dom"/>
</dbReference>
<dbReference type="PANTHER" id="PTHR43384">
    <property type="entry name" value="SEPTUM SITE-DETERMINING PROTEIN MIND HOMOLOG, CHLOROPLASTIC-RELATED"/>
    <property type="match status" value="1"/>
</dbReference>
<evidence type="ECO:0000313" key="3">
    <source>
        <dbReference type="Proteomes" id="UP000008544"/>
    </source>
</evidence>
<name>B1I321_DESAP</name>
<dbReference type="HOGENOM" id="CLU_082962_0_0_9"/>
<dbReference type="Pfam" id="PF01656">
    <property type="entry name" value="CbiA"/>
    <property type="match status" value="1"/>
</dbReference>
<dbReference type="InterPro" id="IPR050625">
    <property type="entry name" value="ParA/MinD_ATPase"/>
</dbReference>